<reference evidence="2 3" key="2">
    <citation type="submission" date="2023-12" db="EMBL/GenBank/DDBJ databases">
        <title>Description of an unclassified Opitutus bacterium of Verrucomicrobiota.</title>
        <authorList>
            <person name="Zhang D.-F."/>
        </authorList>
    </citation>
    <scope>NUCLEOTIDE SEQUENCE [LARGE SCALE GENOMIC DNA]</scope>
    <source>
        <strain evidence="2 3">WL0086</strain>
    </source>
</reference>
<reference evidence="2 3" key="1">
    <citation type="submission" date="2021-08" db="EMBL/GenBank/DDBJ databases">
        <authorList>
            <person name="Zhang D."/>
            <person name="Zhang A."/>
            <person name="Wang L."/>
        </authorList>
    </citation>
    <scope>NUCLEOTIDE SEQUENCE [LARGE SCALE GENOMIC DNA]</scope>
    <source>
        <strain evidence="2 3">WL0086</strain>
    </source>
</reference>
<dbReference type="RefSeq" id="WP_221032110.1">
    <property type="nucleotide sequence ID" value="NZ_CP139781.1"/>
</dbReference>
<dbReference type="Proteomes" id="UP000738431">
    <property type="component" value="Chromosome"/>
</dbReference>
<evidence type="ECO:0008006" key="4">
    <source>
        <dbReference type="Google" id="ProtNLM"/>
    </source>
</evidence>
<accession>A0ABZ1CE74</accession>
<proteinExistence type="predicted"/>
<evidence type="ECO:0000313" key="2">
    <source>
        <dbReference type="EMBL" id="WRQ89965.1"/>
    </source>
</evidence>
<gene>
    <name evidence="2" type="ORF">K1X11_011150</name>
</gene>
<dbReference type="EMBL" id="CP139781">
    <property type="protein sequence ID" value="WRQ89965.1"/>
    <property type="molecule type" value="Genomic_DNA"/>
</dbReference>
<keyword evidence="3" id="KW-1185">Reference proteome</keyword>
<feature type="chain" id="PRO_5045348631" description="Ysc84 actin-binding domain-containing protein" evidence="1">
    <location>
        <begin position="27"/>
        <end position="189"/>
    </location>
</feature>
<evidence type="ECO:0000256" key="1">
    <source>
        <dbReference type="SAM" id="SignalP"/>
    </source>
</evidence>
<organism evidence="2 3">
    <name type="scientific">Actomonas aquatica</name>
    <dbReference type="NCBI Taxonomy" id="2866162"/>
    <lineage>
        <taxon>Bacteria</taxon>
        <taxon>Pseudomonadati</taxon>
        <taxon>Verrucomicrobiota</taxon>
        <taxon>Opitutia</taxon>
        <taxon>Opitutales</taxon>
        <taxon>Opitutaceae</taxon>
        <taxon>Actomonas</taxon>
    </lineage>
</organism>
<sequence>MNLSTKLLRGLGAALLVGLLSLEVRAADIEDERNEIRAMRDEVLADLYELAPQAEGRIKKAEGYAVFSNVGINVIFASFAGGHGLVVDDSGEETYMKMGSAGLGLGLGVKDFRGVFVFYDEKALNDFIEYGWDFTAQADAAAKSEDKGGQFGLAGNPKGAVEVFQFTKNGLALQATLQGTKYWRDAALN</sequence>
<name>A0ABZ1CE74_9BACT</name>
<keyword evidence="1" id="KW-0732">Signal</keyword>
<evidence type="ECO:0000313" key="3">
    <source>
        <dbReference type="Proteomes" id="UP000738431"/>
    </source>
</evidence>
<feature type="signal peptide" evidence="1">
    <location>
        <begin position="1"/>
        <end position="26"/>
    </location>
</feature>
<protein>
    <recommendedName>
        <fullName evidence="4">Ysc84 actin-binding domain-containing protein</fullName>
    </recommendedName>
</protein>